<dbReference type="AlphaFoldDB" id="A0A9X2FE19"/>
<dbReference type="RefSeq" id="WP_252855498.1">
    <property type="nucleotide sequence ID" value="NZ_JAMXLR010000092.1"/>
</dbReference>
<evidence type="ECO:0000313" key="4">
    <source>
        <dbReference type="Proteomes" id="UP001155241"/>
    </source>
</evidence>
<keyword evidence="1" id="KW-0812">Transmembrane</keyword>
<evidence type="ECO:0000256" key="1">
    <source>
        <dbReference type="SAM" id="Phobius"/>
    </source>
</evidence>
<keyword evidence="1" id="KW-0472">Membrane</keyword>
<keyword evidence="1" id="KW-1133">Transmembrane helix</keyword>
<dbReference type="EMBL" id="JAMXLR010000092">
    <property type="protein sequence ID" value="MCO6047387.1"/>
    <property type="molecule type" value="Genomic_DNA"/>
</dbReference>
<dbReference type="Pfam" id="PF07589">
    <property type="entry name" value="PEP-CTERM"/>
    <property type="match status" value="1"/>
</dbReference>
<proteinExistence type="predicted"/>
<feature type="domain" description="Ice-binding protein C-terminal" evidence="2">
    <location>
        <begin position="157"/>
        <end position="180"/>
    </location>
</feature>
<evidence type="ECO:0000313" key="3">
    <source>
        <dbReference type="EMBL" id="MCO6047387.1"/>
    </source>
</evidence>
<dbReference type="Proteomes" id="UP001155241">
    <property type="component" value="Unassembled WGS sequence"/>
</dbReference>
<dbReference type="InterPro" id="IPR013424">
    <property type="entry name" value="Ice-binding_C"/>
</dbReference>
<evidence type="ECO:0000259" key="2">
    <source>
        <dbReference type="Pfam" id="PF07589"/>
    </source>
</evidence>
<dbReference type="NCBIfam" id="TIGR02595">
    <property type="entry name" value="PEP_CTERM"/>
    <property type="match status" value="1"/>
</dbReference>
<sequence>MSFRLPAVGDVDYPALGDLDFGRYDITLAQPSVASVAANGLTSATFADNMSSPVLVRSGPATIPLGSFESNAMDVEAEFSFVFEFDTPYTYTPGDDLVMLVRHDGHGDANGVETRWNFDGYAWENGTVVNTLDVDATDGNFGPGTFNVANRIQFILVPEPSTGMLLAFCGLAGLMLYRRRC</sequence>
<name>A0A9X2FE19_9BACT</name>
<feature type="transmembrane region" description="Helical" evidence="1">
    <location>
        <begin position="160"/>
        <end position="177"/>
    </location>
</feature>
<gene>
    <name evidence="3" type="ORF">NG895_26085</name>
</gene>
<organism evidence="3 4">
    <name type="scientific">Aeoliella straminimaris</name>
    <dbReference type="NCBI Taxonomy" id="2954799"/>
    <lineage>
        <taxon>Bacteria</taxon>
        <taxon>Pseudomonadati</taxon>
        <taxon>Planctomycetota</taxon>
        <taxon>Planctomycetia</taxon>
        <taxon>Pirellulales</taxon>
        <taxon>Lacipirellulaceae</taxon>
        <taxon>Aeoliella</taxon>
    </lineage>
</organism>
<reference evidence="3" key="1">
    <citation type="submission" date="2022-06" db="EMBL/GenBank/DDBJ databases">
        <title>Aeoliella straminimaris, a novel planctomycete from sediments.</title>
        <authorList>
            <person name="Vitorino I.R."/>
            <person name="Lage O.M."/>
        </authorList>
    </citation>
    <scope>NUCLEOTIDE SEQUENCE</scope>
    <source>
        <strain evidence="3">ICT_H6.2</strain>
    </source>
</reference>
<accession>A0A9X2FE19</accession>
<protein>
    <submittedName>
        <fullName evidence="3">PEP-CTERM sorting domain-containing protein</fullName>
    </submittedName>
</protein>
<comment type="caution">
    <text evidence="3">The sequence shown here is derived from an EMBL/GenBank/DDBJ whole genome shotgun (WGS) entry which is preliminary data.</text>
</comment>
<keyword evidence="4" id="KW-1185">Reference proteome</keyword>